<evidence type="ECO:0000313" key="4">
    <source>
        <dbReference type="Proteomes" id="UP000242765"/>
    </source>
</evidence>
<proteinExistence type="predicted"/>
<feature type="domain" description="FHA" evidence="2">
    <location>
        <begin position="23"/>
        <end position="72"/>
    </location>
</feature>
<accession>A0A1Y3CKU9</accession>
<dbReference type="InterPro" id="IPR008984">
    <property type="entry name" value="SMAD_FHA_dom_sf"/>
</dbReference>
<keyword evidence="1" id="KW-0812">Transmembrane</keyword>
<gene>
    <name evidence="3" type="ORF">B9T28_00825</name>
</gene>
<dbReference type="AlphaFoldDB" id="A0A1Y3CKU9"/>
<dbReference type="STRING" id="1977882.B9T28_00825"/>
<evidence type="ECO:0000259" key="2">
    <source>
        <dbReference type="PROSITE" id="PS50006"/>
    </source>
</evidence>
<dbReference type="PANTHER" id="PTHR23308">
    <property type="entry name" value="NUCLEAR INHIBITOR OF PROTEIN PHOSPHATASE-1"/>
    <property type="match status" value="1"/>
</dbReference>
<name>A0A1Y3CKU9_9GAMM</name>
<dbReference type="InterPro" id="IPR050923">
    <property type="entry name" value="Cell_Proc_Reg/RNA_Proc"/>
</dbReference>
<evidence type="ECO:0000313" key="3">
    <source>
        <dbReference type="EMBL" id="OTG67212.1"/>
    </source>
</evidence>
<organism evidence="3 4">
    <name type="scientific">Acinetobacter silvestris</name>
    <dbReference type="NCBI Taxonomy" id="1977882"/>
    <lineage>
        <taxon>Bacteria</taxon>
        <taxon>Pseudomonadati</taxon>
        <taxon>Pseudomonadota</taxon>
        <taxon>Gammaproteobacteria</taxon>
        <taxon>Moraxellales</taxon>
        <taxon>Moraxellaceae</taxon>
        <taxon>Acinetobacter</taxon>
    </lineage>
</organism>
<evidence type="ECO:0000256" key="1">
    <source>
        <dbReference type="SAM" id="Phobius"/>
    </source>
</evidence>
<dbReference type="InterPro" id="IPR000253">
    <property type="entry name" value="FHA_dom"/>
</dbReference>
<feature type="transmembrane region" description="Helical" evidence="1">
    <location>
        <begin position="218"/>
        <end position="239"/>
    </location>
</feature>
<keyword evidence="1" id="KW-0472">Membrane</keyword>
<reference evidence="3 4" key="1">
    <citation type="submission" date="2017-04" db="EMBL/GenBank/DDBJ databases">
        <title>High diversity of culturable Acinetobacter species in natural soil and water ecosystems.</title>
        <authorList>
            <person name="Nemec A."/>
            <person name="Radolfova-Krizova L."/>
        </authorList>
    </citation>
    <scope>NUCLEOTIDE SEQUENCE [LARGE SCALE GENOMIC DNA]</scope>
    <source>
        <strain evidence="3 4">ANC 4999</strain>
    </source>
</reference>
<dbReference type="RefSeq" id="WP_086202071.1">
    <property type="nucleotide sequence ID" value="NZ_NEGB01000001.1"/>
</dbReference>
<keyword evidence="1" id="KW-1133">Transmembrane helix</keyword>
<dbReference type="EMBL" id="NEGB01000001">
    <property type="protein sequence ID" value="OTG67212.1"/>
    <property type="molecule type" value="Genomic_DNA"/>
</dbReference>
<dbReference type="PROSITE" id="PS50006">
    <property type="entry name" value="FHA_DOMAIN"/>
    <property type="match status" value="1"/>
</dbReference>
<dbReference type="Pfam" id="PF00498">
    <property type="entry name" value="FHA"/>
    <property type="match status" value="1"/>
</dbReference>
<sequence length="240" mass="26261">MTWKLQSVTGESTGEAVNIDRDMLIGRHQDADFVLQSAEISRRHAALVLKDNMLWIQDLNSSNGTFVNDVRIAHETLLNNKDIVQFASLKFSVIQVAQDEFTESVLEPIVTESQTLEQPAEAIATSEYVAEKTPEIRTENAVQHTPAEAMNDAGMPSLTERAAEVVVTPEGMPERVAIPKPAPIPQGIDIKAKPESASIVIPEAEPVVSPQQEQKTNASVGLITIVTLIVLAILAWLFFK</sequence>
<dbReference type="Proteomes" id="UP000242765">
    <property type="component" value="Unassembled WGS sequence"/>
</dbReference>
<keyword evidence="4" id="KW-1185">Reference proteome</keyword>
<comment type="caution">
    <text evidence="3">The sequence shown here is derived from an EMBL/GenBank/DDBJ whole genome shotgun (WGS) entry which is preliminary data.</text>
</comment>
<dbReference type="SMART" id="SM00240">
    <property type="entry name" value="FHA"/>
    <property type="match status" value="1"/>
</dbReference>
<dbReference type="Gene3D" id="2.60.200.20">
    <property type="match status" value="1"/>
</dbReference>
<dbReference type="OrthoDB" id="9815482at2"/>
<dbReference type="CDD" id="cd00060">
    <property type="entry name" value="FHA"/>
    <property type="match status" value="1"/>
</dbReference>
<dbReference type="SUPFAM" id="SSF49879">
    <property type="entry name" value="SMAD/FHA domain"/>
    <property type="match status" value="1"/>
</dbReference>
<protein>
    <submittedName>
        <fullName evidence="3">FHA domain-containing protein</fullName>
    </submittedName>
</protein>